<dbReference type="PANTHER" id="PTHR40114">
    <property type="entry name" value="SLR0698 PROTEIN"/>
    <property type="match status" value="1"/>
</dbReference>
<name>L0WDP9_9GAMM</name>
<sequence>MAREIERKFLVNDSTIIDGLDGQRLTQGYLSHDKHATVRVRIAGDRAWLTLKGKTEGHSRLEFEYPVPVSDARQMLEALCRQGVIDKTRYRLPQGELCWEIDVFHGDNAGLVVAEIELPDEDTDFARPTWLGEEVSHDPRYFNSALSSHPYRHW</sequence>
<dbReference type="AlphaFoldDB" id="L0WDP9"/>
<dbReference type="CDD" id="cd07891">
    <property type="entry name" value="CYTH-like_CthTTM-like_1"/>
    <property type="match status" value="1"/>
</dbReference>
<proteinExistence type="predicted"/>
<dbReference type="PATRIC" id="fig|1177179.3.peg.2214"/>
<reference evidence="3 4" key="1">
    <citation type="journal article" date="2012" name="J. Bacteriol.">
        <title>Genome Sequence of the Alkane-Degrading Bacterium Alcanivorax hongdengensis Type Strain A-11-3.</title>
        <authorList>
            <person name="Lai Q."/>
            <person name="Shao Z."/>
        </authorList>
    </citation>
    <scope>NUCLEOTIDE SEQUENCE [LARGE SCALE GENOMIC DNA]</scope>
    <source>
        <strain evidence="3 4">A-11-3</strain>
    </source>
</reference>
<dbReference type="InterPro" id="IPR023577">
    <property type="entry name" value="CYTH_domain"/>
</dbReference>
<dbReference type="PROSITE" id="PS51707">
    <property type="entry name" value="CYTH"/>
    <property type="match status" value="1"/>
</dbReference>
<dbReference type="PANTHER" id="PTHR40114:SF1">
    <property type="entry name" value="SLR0698 PROTEIN"/>
    <property type="match status" value="1"/>
</dbReference>
<dbReference type="RefSeq" id="WP_008929396.1">
    <property type="nucleotide sequence ID" value="NZ_AMRJ01000017.1"/>
</dbReference>
<organism evidence="3 4">
    <name type="scientific">Alcanivorax hongdengensis A-11-3</name>
    <dbReference type="NCBI Taxonomy" id="1177179"/>
    <lineage>
        <taxon>Bacteria</taxon>
        <taxon>Pseudomonadati</taxon>
        <taxon>Pseudomonadota</taxon>
        <taxon>Gammaproteobacteria</taxon>
        <taxon>Oceanospirillales</taxon>
        <taxon>Alcanivoracaceae</taxon>
        <taxon>Alcanivorax</taxon>
    </lineage>
</organism>
<gene>
    <name evidence="3" type="ORF">A11A3_11102</name>
</gene>
<protein>
    <recommendedName>
        <fullName evidence="2">CYTH domain-containing protein</fullName>
    </recommendedName>
</protein>
<accession>L0WDP9</accession>
<feature type="active site" description="Proton acceptor" evidence="1">
    <location>
        <position position="29"/>
    </location>
</feature>
<evidence type="ECO:0000313" key="3">
    <source>
        <dbReference type="EMBL" id="EKF73900.1"/>
    </source>
</evidence>
<evidence type="ECO:0000259" key="2">
    <source>
        <dbReference type="PROSITE" id="PS51707"/>
    </source>
</evidence>
<dbReference type="SMART" id="SM01118">
    <property type="entry name" value="CYTH"/>
    <property type="match status" value="1"/>
</dbReference>
<dbReference type="Pfam" id="PF01928">
    <property type="entry name" value="CYTH"/>
    <property type="match status" value="1"/>
</dbReference>
<dbReference type="PIRSF" id="PIRSF016487">
    <property type="entry name" value="CYTH_UCP016487"/>
    <property type="match status" value="1"/>
</dbReference>
<dbReference type="EMBL" id="AMRJ01000017">
    <property type="protein sequence ID" value="EKF73900.1"/>
    <property type="molecule type" value="Genomic_DNA"/>
</dbReference>
<dbReference type="eggNOG" id="COG2954">
    <property type="taxonomic scope" value="Bacteria"/>
</dbReference>
<dbReference type="OrthoDB" id="9805588at2"/>
<evidence type="ECO:0000313" key="4">
    <source>
        <dbReference type="Proteomes" id="UP000010164"/>
    </source>
</evidence>
<dbReference type="InterPro" id="IPR033469">
    <property type="entry name" value="CYTH-like_dom_sf"/>
</dbReference>
<dbReference type="Proteomes" id="UP000010164">
    <property type="component" value="Unassembled WGS sequence"/>
</dbReference>
<comment type="caution">
    <text evidence="3">The sequence shown here is derived from an EMBL/GenBank/DDBJ whole genome shotgun (WGS) entry which is preliminary data.</text>
</comment>
<dbReference type="Gene3D" id="2.40.320.10">
    <property type="entry name" value="Hypothetical Protein Pfu-838710-001"/>
    <property type="match status" value="1"/>
</dbReference>
<dbReference type="InterPro" id="IPR012042">
    <property type="entry name" value="NeuTTM/CthTTM-like"/>
</dbReference>
<keyword evidence="4" id="KW-1185">Reference proteome</keyword>
<evidence type="ECO:0000256" key="1">
    <source>
        <dbReference type="PIRSR" id="PIRSR016487-1"/>
    </source>
</evidence>
<feature type="domain" description="CYTH" evidence="2">
    <location>
        <begin position="2"/>
        <end position="148"/>
    </location>
</feature>
<dbReference type="STRING" id="1177179.A11A3_11102"/>
<dbReference type="SUPFAM" id="SSF55154">
    <property type="entry name" value="CYTH-like phosphatases"/>
    <property type="match status" value="1"/>
</dbReference>